<dbReference type="Gene3D" id="2.120.10.30">
    <property type="entry name" value="TolB, C-terminal domain"/>
    <property type="match status" value="1"/>
</dbReference>
<sequence>MKLRYVFFSLVTLWVSSTCVQAQRQLTKLWETKAELPIPESVLFSAKDKLLYVSNIDGKASEKDGQGSIGKVDLKGNIIDNNWVSGLNAPKGMGKMGYSLYVADLDEIVEIHTKTGEIIKKHPIEGAKFLNDLTIDAKGAIYVTDTQTKKIYKMQDGVVTTYHENLTRPNGLLALGTDLLIADNGVLKRLSGATNLTIVAEGMEPSTDGIQEIKPGEYLVSCWTGTVYTVKSDGTINKILDTSAEKINAADIGYDNRKKIVYVPTFMKNSVVAYQLK</sequence>
<name>A0A316ASF1_9BACT</name>
<reference evidence="2 3" key="1">
    <citation type="submission" date="2018-03" db="EMBL/GenBank/DDBJ databases">
        <title>Genomic Encyclopedia of Archaeal and Bacterial Type Strains, Phase II (KMG-II): from individual species to whole genera.</title>
        <authorList>
            <person name="Goeker M."/>
        </authorList>
    </citation>
    <scope>NUCLEOTIDE SEQUENCE [LARGE SCALE GENOMIC DNA]</scope>
    <source>
        <strain evidence="2 3">DSM 100346</strain>
    </source>
</reference>
<evidence type="ECO:0000256" key="1">
    <source>
        <dbReference type="SAM" id="SignalP"/>
    </source>
</evidence>
<gene>
    <name evidence="2" type="ORF">CLV98_101737</name>
</gene>
<dbReference type="EMBL" id="QGDT01000001">
    <property type="protein sequence ID" value="PWJ60552.1"/>
    <property type="molecule type" value="Genomic_DNA"/>
</dbReference>
<keyword evidence="3" id="KW-1185">Reference proteome</keyword>
<feature type="chain" id="PRO_5016351020" description="ATP/GTP-binding protein" evidence="1">
    <location>
        <begin position="23"/>
        <end position="277"/>
    </location>
</feature>
<dbReference type="AlphaFoldDB" id="A0A316ASF1"/>
<dbReference type="InterPro" id="IPR011042">
    <property type="entry name" value="6-blade_b-propeller_TolB-like"/>
</dbReference>
<accession>A0A316ASF1</accession>
<organism evidence="2 3">
    <name type="scientific">Dyadobacter jejuensis</name>
    <dbReference type="NCBI Taxonomy" id="1082580"/>
    <lineage>
        <taxon>Bacteria</taxon>
        <taxon>Pseudomonadati</taxon>
        <taxon>Bacteroidota</taxon>
        <taxon>Cytophagia</taxon>
        <taxon>Cytophagales</taxon>
        <taxon>Spirosomataceae</taxon>
        <taxon>Dyadobacter</taxon>
    </lineage>
</organism>
<comment type="caution">
    <text evidence="2">The sequence shown here is derived from an EMBL/GenBank/DDBJ whole genome shotgun (WGS) entry which is preliminary data.</text>
</comment>
<evidence type="ECO:0008006" key="4">
    <source>
        <dbReference type="Google" id="ProtNLM"/>
    </source>
</evidence>
<proteinExistence type="predicted"/>
<evidence type="ECO:0000313" key="2">
    <source>
        <dbReference type="EMBL" id="PWJ60552.1"/>
    </source>
</evidence>
<protein>
    <recommendedName>
        <fullName evidence="4">ATP/GTP-binding protein</fullName>
    </recommendedName>
</protein>
<feature type="signal peptide" evidence="1">
    <location>
        <begin position="1"/>
        <end position="22"/>
    </location>
</feature>
<dbReference type="RefSeq" id="WP_109672823.1">
    <property type="nucleotide sequence ID" value="NZ_QGDT01000001.1"/>
</dbReference>
<keyword evidence="1" id="KW-0732">Signal</keyword>
<evidence type="ECO:0000313" key="3">
    <source>
        <dbReference type="Proteomes" id="UP000245880"/>
    </source>
</evidence>
<dbReference type="Proteomes" id="UP000245880">
    <property type="component" value="Unassembled WGS sequence"/>
</dbReference>
<dbReference type="OrthoDB" id="7675395at2"/>
<dbReference type="SUPFAM" id="SSF63829">
    <property type="entry name" value="Calcium-dependent phosphotriesterase"/>
    <property type="match status" value="1"/>
</dbReference>